<name>A0A1D2N0Q6_ORCCI</name>
<dbReference type="AlphaFoldDB" id="A0A1D2N0Q6"/>
<organism evidence="2 3">
    <name type="scientific">Orchesella cincta</name>
    <name type="common">Springtail</name>
    <name type="synonym">Podura cincta</name>
    <dbReference type="NCBI Taxonomy" id="48709"/>
    <lineage>
        <taxon>Eukaryota</taxon>
        <taxon>Metazoa</taxon>
        <taxon>Ecdysozoa</taxon>
        <taxon>Arthropoda</taxon>
        <taxon>Hexapoda</taxon>
        <taxon>Collembola</taxon>
        <taxon>Entomobryomorpha</taxon>
        <taxon>Entomobryoidea</taxon>
        <taxon>Orchesellidae</taxon>
        <taxon>Orchesellinae</taxon>
        <taxon>Orchesella</taxon>
    </lineage>
</organism>
<feature type="compositionally biased region" description="Basic and acidic residues" evidence="1">
    <location>
        <begin position="1"/>
        <end position="16"/>
    </location>
</feature>
<dbReference type="EMBL" id="LJIJ01000348">
    <property type="protein sequence ID" value="ODM98495.1"/>
    <property type="molecule type" value="Genomic_DNA"/>
</dbReference>
<feature type="region of interest" description="Disordered" evidence="1">
    <location>
        <begin position="1"/>
        <end position="30"/>
    </location>
</feature>
<feature type="non-terminal residue" evidence="2">
    <location>
        <position position="1"/>
    </location>
</feature>
<comment type="caution">
    <text evidence="2">The sequence shown here is derived from an EMBL/GenBank/DDBJ whole genome shotgun (WGS) entry which is preliminary data.</text>
</comment>
<dbReference type="Proteomes" id="UP000094527">
    <property type="component" value="Unassembled WGS sequence"/>
</dbReference>
<sequence>AWRDEEWLPTRGEPSRNTRASEACSSTKQRRITRSMVIALEKGVTDRTAVANAQQNEDPKRKPVIKSTTATAKGLNPKRKRKAKHHPGLDLLHEQTYRSLAMPDQGPAPGTYDVILFDTRKAVALPGEIRHDPSHRVDMNFLLRTDFIEALDKEFHLKRVSKVGLVEKRK</sequence>
<evidence type="ECO:0000313" key="3">
    <source>
        <dbReference type="Proteomes" id="UP000094527"/>
    </source>
</evidence>
<accession>A0A1D2N0Q6</accession>
<feature type="compositionally biased region" description="Basic residues" evidence="1">
    <location>
        <begin position="76"/>
        <end position="86"/>
    </location>
</feature>
<feature type="region of interest" description="Disordered" evidence="1">
    <location>
        <begin position="48"/>
        <end position="90"/>
    </location>
</feature>
<evidence type="ECO:0000313" key="2">
    <source>
        <dbReference type="EMBL" id="ODM98495.1"/>
    </source>
</evidence>
<protein>
    <submittedName>
        <fullName evidence="2">Uncharacterized protein</fullName>
    </submittedName>
</protein>
<gene>
    <name evidence="2" type="ORF">Ocin01_08178</name>
</gene>
<reference evidence="2 3" key="1">
    <citation type="journal article" date="2016" name="Genome Biol. Evol.">
        <title>Gene Family Evolution Reflects Adaptation to Soil Environmental Stressors in the Genome of the Collembolan Orchesella cincta.</title>
        <authorList>
            <person name="Faddeeva-Vakhrusheva A."/>
            <person name="Derks M.F."/>
            <person name="Anvar S.Y."/>
            <person name="Agamennone V."/>
            <person name="Suring W."/>
            <person name="Smit S."/>
            <person name="van Straalen N.M."/>
            <person name="Roelofs D."/>
        </authorList>
    </citation>
    <scope>NUCLEOTIDE SEQUENCE [LARGE SCALE GENOMIC DNA]</scope>
    <source>
        <tissue evidence="2">Mixed pool</tissue>
    </source>
</reference>
<proteinExistence type="predicted"/>
<feature type="compositionally biased region" description="Polar residues" evidence="1">
    <location>
        <begin position="17"/>
        <end position="27"/>
    </location>
</feature>
<keyword evidence="3" id="KW-1185">Reference proteome</keyword>
<evidence type="ECO:0000256" key="1">
    <source>
        <dbReference type="SAM" id="MobiDB-lite"/>
    </source>
</evidence>